<dbReference type="InterPro" id="IPR000836">
    <property type="entry name" value="PRTase_dom"/>
</dbReference>
<dbReference type="Proteomes" id="UP001432128">
    <property type="component" value="Chromosome"/>
</dbReference>
<evidence type="ECO:0000313" key="1">
    <source>
        <dbReference type="EMBL" id="WUM19474.1"/>
    </source>
</evidence>
<dbReference type="KEGG" id="whr:OG579_17465"/>
<proteinExistence type="predicted"/>
<dbReference type="Gene3D" id="3.40.50.2020">
    <property type="match status" value="1"/>
</dbReference>
<dbReference type="RefSeq" id="WP_328856973.1">
    <property type="nucleotide sequence ID" value="NZ_CP108021.1"/>
</dbReference>
<dbReference type="AlphaFoldDB" id="A0AAU4K097"/>
<dbReference type="EMBL" id="CP108021">
    <property type="protein sequence ID" value="WUM19474.1"/>
    <property type="molecule type" value="Genomic_DNA"/>
</dbReference>
<dbReference type="InterPro" id="IPR029057">
    <property type="entry name" value="PRTase-like"/>
</dbReference>
<protein>
    <recommendedName>
        <fullName evidence="3">Orotate phosphoribosyltransferase</fullName>
    </recommendedName>
</protein>
<dbReference type="SUPFAM" id="SSF53271">
    <property type="entry name" value="PRTase-like"/>
    <property type="match status" value="1"/>
</dbReference>
<evidence type="ECO:0008006" key="3">
    <source>
        <dbReference type="Google" id="ProtNLM"/>
    </source>
</evidence>
<organism evidence="1 2">
    <name type="scientific">Williamsia herbipolensis</name>
    <dbReference type="NCBI Taxonomy" id="1603258"/>
    <lineage>
        <taxon>Bacteria</taxon>
        <taxon>Bacillati</taxon>
        <taxon>Actinomycetota</taxon>
        <taxon>Actinomycetes</taxon>
        <taxon>Mycobacteriales</taxon>
        <taxon>Nocardiaceae</taxon>
        <taxon>Williamsia</taxon>
    </lineage>
</organism>
<sequence length="176" mass="18137">MSSGKAETLRSDMARRVNAALDLPAALEGDIGSVDKYSIHADPVTLRGVAALLADQLPDDIEVLVGVEVGGIAVAAALALHTGLPWAVGRRMHGERVITRTVGTDIAGCRVAMVKDAAIGGGSLPDMARSLSLLNADVSAVAVGVSWTDDLAARFAGSDVSLAVALSMSDLRRHWA</sequence>
<evidence type="ECO:0000313" key="2">
    <source>
        <dbReference type="Proteomes" id="UP001432128"/>
    </source>
</evidence>
<accession>A0AAU4K097</accession>
<dbReference type="CDD" id="cd06223">
    <property type="entry name" value="PRTases_typeI"/>
    <property type="match status" value="1"/>
</dbReference>
<keyword evidence="2" id="KW-1185">Reference proteome</keyword>
<gene>
    <name evidence="1" type="ORF">OG579_17465</name>
</gene>
<name>A0AAU4K097_9NOCA</name>
<reference evidence="1 2" key="1">
    <citation type="submission" date="2022-10" db="EMBL/GenBank/DDBJ databases">
        <title>The complete genomes of actinobacterial strains from the NBC collection.</title>
        <authorList>
            <person name="Joergensen T.S."/>
            <person name="Alvarez Arevalo M."/>
            <person name="Sterndorff E.B."/>
            <person name="Faurdal D."/>
            <person name="Vuksanovic O."/>
            <person name="Mourched A.-S."/>
            <person name="Charusanti P."/>
            <person name="Shaw S."/>
            <person name="Blin K."/>
            <person name="Weber T."/>
        </authorList>
    </citation>
    <scope>NUCLEOTIDE SEQUENCE [LARGE SCALE GENOMIC DNA]</scope>
    <source>
        <strain evidence="1 2">NBC_00319</strain>
    </source>
</reference>